<keyword evidence="6 8" id="KW-0342">GTP-binding</keyword>
<dbReference type="EC" id="2.7.7.77" evidence="8"/>
<evidence type="ECO:0000256" key="4">
    <source>
        <dbReference type="ARBA" id="ARBA00022741"/>
    </source>
</evidence>
<evidence type="ECO:0000256" key="2">
    <source>
        <dbReference type="ARBA" id="ARBA00022679"/>
    </source>
</evidence>
<dbReference type="CDD" id="cd02503">
    <property type="entry name" value="MobA"/>
    <property type="match status" value="1"/>
</dbReference>
<protein>
    <recommendedName>
        <fullName evidence="8">Molybdenum cofactor guanylyltransferase</fullName>
        <shortName evidence="8">MoCo guanylyltransferase</shortName>
        <ecNumber evidence="8">2.7.7.77</ecNumber>
    </recommendedName>
    <alternativeName>
        <fullName evidence="8">GTP:molybdopterin guanylyltransferase</fullName>
    </alternativeName>
    <alternativeName>
        <fullName evidence="8">Mo-MPT guanylyltransferase</fullName>
    </alternativeName>
    <alternativeName>
        <fullName evidence="8">Molybdopterin guanylyltransferase</fullName>
    </alternativeName>
    <alternativeName>
        <fullName evidence="8">Molybdopterin-guanine dinucleotide synthase</fullName>
        <shortName evidence="8">MGD synthase</shortName>
    </alternativeName>
</protein>
<keyword evidence="7 8" id="KW-0501">Molybdenum cofactor biosynthesis</keyword>
<dbReference type="EMBL" id="JADEYS010000025">
    <property type="protein sequence ID" value="MBE9399300.1"/>
    <property type="molecule type" value="Genomic_DNA"/>
</dbReference>
<gene>
    <name evidence="8 10" type="primary">mobA</name>
    <name evidence="10" type="ORF">IOQ59_18725</name>
</gene>
<evidence type="ECO:0000259" key="9">
    <source>
        <dbReference type="Pfam" id="PF12804"/>
    </source>
</evidence>
<dbReference type="RefSeq" id="WP_193954997.1">
    <property type="nucleotide sequence ID" value="NZ_JADEYS010000025.1"/>
</dbReference>
<dbReference type="GO" id="GO:0061603">
    <property type="term" value="F:molybdenum cofactor guanylyltransferase activity"/>
    <property type="evidence" value="ECO:0007669"/>
    <property type="project" value="UniProtKB-EC"/>
</dbReference>
<comment type="caution">
    <text evidence="10">The sequence shown here is derived from an EMBL/GenBank/DDBJ whole genome shotgun (WGS) entry which is preliminary data.</text>
</comment>
<organism evidence="10 11">
    <name type="scientific">Pontibacterium sinense</name>
    <dbReference type="NCBI Taxonomy" id="2781979"/>
    <lineage>
        <taxon>Bacteria</taxon>
        <taxon>Pseudomonadati</taxon>
        <taxon>Pseudomonadota</taxon>
        <taxon>Gammaproteobacteria</taxon>
        <taxon>Oceanospirillales</taxon>
        <taxon>Oceanospirillaceae</taxon>
        <taxon>Pontibacterium</taxon>
    </lineage>
</organism>
<dbReference type="InterPro" id="IPR029044">
    <property type="entry name" value="Nucleotide-diphossugar_trans"/>
</dbReference>
<accession>A0A8J7FX63</accession>
<evidence type="ECO:0000256" key="8">
    <source>
        <dbReference type="HAMAP-Rule" id="MF_00316"/>
    </source>
</evidence>
<evidence type="ECO:0000256" key="7">
    <source>
        <dbReference type="ARBA" id="ARBA00023150"/>
    </source>
</evidence>
<evidence type="ECO:0000313" key="10">
    <source>
        <dbReference type="EMBL" id="MBE9399300.1"/>
    </source>
</evidence>
<keyword evidence="3 8" id="KW-0479">Metal-binding</keyword>
<dbReference type="SUPFAM" id="SSF53448">
    <property type="entry name" value="Nucleotide-diphospho-sugar transferases"/>
    <property type="match status" value="1"/>
</dbReference>
<sequence>MKSSDLKPVTSVAAVILAGGQGSRMGGEDKGLVPFKQDPMISWTLDKVRPLVDALVISCNRNQSVYAGFGEQTVTDDTQGFVGPLAGVQAAMNQLSTQHSHLLVLPCDTPLISQELIALLINKARQQPDAITLLRAAGRPQFLHAVIPLQYHSNLNERLASGQRAVFKWYKQFPIQEIDVETHAQCLVNMNTFEHLSLSA</sequence>
<comment type="domain">
    <text evidence="8">The N-terminal domain determines nucleotide recognition and specific binding, while the C-terminal domain determines the specific binding to the target protein.</text>
</comment>
<comment type="cofactor">
    <cofactor evidence="8">
        <name>Mg(2+)</name>
        <dbReference type="ChEBI" id="CHEBI:18420"/>
    </cofactor>
</comment>
<feature type="binding site" evidence="8">
    <location>
        <begin position="17"/>
        <end position="19"/>
    </location>
    <ligand>
        <name>GTP</name>
        <dbReference type="ChEBI" id="CHEBI:37565"/>
    </ligand>
</feature>
<dbReference type="PANTHER" id="PTHR19136">
    <property type="entry name" value="MOLYBDENUM COFACTOR GUANYLYLTRANSFERASE"/>
    <property type="match status" value="1"/>
</dbReference>
<evidence type="ECO:0000256" key="6">
    <source>
        <dbReference type="ARBA" id="ARBA00023134"/>
    </source>
</evidence>
<feature type="binding site" evidence="8">
    <location>
        <position position="108"/>
    </location>
    <ligand>
        <name>Mg(2+)</name>
        <dbReference type="ChEBI" id="CHEBI:18420"/>
    </ligand>
</feature>
<dbReference type="GO" id="GO:1902758">
    <property type="term" value="P:bis(molybdopterin guanine dinucleotide)molybdenum biosynthetic process"/>
    <property type="evidence" value="ECO:0007669"/>
    <property type="project" value="TreeGrafter"/>
</dbReference>
<dbReference type="HAMAP" id="MF_00316">
    <property type="entry name" value="MobA"/>
    <property type="match status" value="1"/>
</dbReference>
<name>A0A8J7FX63_9GAMM</name>
<dbReference type="AlphaFoldDB" id="A0A8J7FX63"/>
<keyword evidence="1 8" id="KW-0963">Cytoplasm</keyword>
<comment type="function">
    <text evidence="8">Transfers a GMP moiety from GTP to Mo-molybdopterin (Mo-MPT) cofactor (Moco or molybdenum cofactor) to form Mo-molybdopterin guanine dinucleotide (Mo-MGD) cofactor.</text>
</comment>
<evidence type="ECO:0000256" key="1">
    <source>
        <dbReference type="ARBA" id="ARBA00022490"/>
    </source>
</evidence>
<comment type="catalytic activity">
    <reaction evidence="8">
        <text>Mo-molybdopterin + GTP + H(+) = Mo-molybdopterin guanine dinucleotide + diphosphate</text>
        <dbReference type="Rhea" id="RHEA:34243"/>
        <dbReference type="ChEBI" id="CHEBI:15378"/>
        <dbReference type="ChEBI" id="CHEBI:33019"/>
        <dbReference type="ChEBI" id="CHEBI:37565"/>
        <dbReference type="ChEBI" id="CHEBI:71302"/>
        <dbReference type="ChEBI" id="CHEBI:71310"/>
        <dbReference type="EC" id="2.7.7.77"/>
    </reaction>
</comment>
<reference evidence="10" key="1">
    <citation type="submission" date="2020-10" db="EMBL/GenBank/DDBJ databases">
        <title>Bacterium isolated from coastal waters sediment.</title>
        <authorList>
            <person name="Chen R.-J."/>
            <person name="Lu D.-C."/>
            <person name="Zhu K.-L."/>
            <person name="Du Z.-J."/>
        </authorList>
    </citation>
    <scope>NUCLEOTIDE SEQUENCE</scope>
    <source>
        <strain evidence="10">N1Y112</strain>
    </source>
</reference>
<dbReference type="Gene3D" id="3.90.550.10">
    <property type="entry name" value="Spore Coat Polysaccharide Biosynthesis Protein SpsA, Chain A"/>
    <property type="match status" value="1"/>
</dbReference>
<keyword evidence="2 8" id="KW-0808">Transferase</keyword>
<keyword evidence="5 8" id="KW-0460">Magnesium</keyword>
<dbReference type="GO" id="GO:0005737">
    <property type="term" value="C:cytoplasm"/>
    <property type="evidence" value="ECO:0007669"/>
    <property type="project" value="UniProtKB-SubCell"/>
</dbReference>
<dbReference type="GO" id="GO:0005525">
    <property type="term" value="F:GTP binding"/>
    <property type="evidence" value="ECO:0007669"/>
    <property type="project" value="UniProtKB-UniRule"/>
</dbReference>
<keyword evidence="10" id="KW-0548">Nucleotidyltransferase</keyword>
<evidence type="ECO:0000256" key="3">
    <source>
        <dbReference type="ARBA" id="ARBA00022723"/>
    </source>
</evidence>
<dbReference type="Pfam" id="PF12804">
    <property type="entry name" value="NTP_transf_3"/>
    <property type="match status" value="1"/>
</dbReference>
<dbReference type="GO" id="GO:0046872">
    <property type="term" value="F:metal ion binding"/>
    <property type="evidence" value="ECO:0007669"/>
    <property type="project" value="UniProtKB-KW"/>
</dbReference>
<proteinExistence type="inferred from homology"/>
<evidence type="ECO:0000256" key="5">
    <source>
        <dbReference type="ARBA" id="ARBA00022842"/>
    </source>
</evidence>
<feature type="domain" description="MobA-like NTP transferase" evidence="9">
    <location>
        <begin position="14"/>
        <end position="169"/>
    </location>
</feature>
<comment type="subunit">
    <text evidence="8">Monomer.</text>
</comment>
<evidence type="ECO:0000313" key="11">
    <source>
        <dbReference type="Proteomes" id="UP000640333"/>
    </source>
</evidence>
<comment type="similarity">
    <text evidence="8">Belongs to the MobA family.</text>
</comment>
<keyword evidence="11" id="KW-1185">Reference proteome</keyword>
<dbReference type="PANTHER" id="PTHR19136:SF81">
    <property type="entry name" value="MOLYBDENUM COFACTOR GUANYLYLTRANSFERASE"/>
    <property type="match status" value="1"/>
</dbReference>
<dbReference type="Proteomes" id="UP000640333">
    <property type="component" value="Unassembled WGS sequence"/>
</dbReference>
<dbReference type="InterPro" id="IPR025877">
    <property type="entry name" value="MobA-like_NTP_Trfase"/>
</dbReference>
<feature type="binding site" evidence="8">
    <location>
        <position position="76"/>
    </location>
    <ligand>
        <name>GTP</name>
        <dbReference type="ChEBI" id="CHEBI:37565"/>
    </ligand>
</feature>
<comment type="subcellular location">
    <subcellularLocation>
        <location evidence="8">Cytoplasm</location>
    </subcellularLocation>
</comment>
<keyword evidence="4 8" id="KW-0547">Nucleotide-binding</keyword>
<comment type="caution">
    <text evidence="8">Lacks conserved residue(s) required for the propagation of feature annotation.</text>
</comment>
<feature type="binding site" evidence="8">
    <location>
        <position position="108"/>
    </location>
    <ligand>
        <name>GTP</name>
        <dbReference type="ChEBI" id="CHEBI:37565"/>
    </ligand>
</feature>
<feature type="binding site" evidence="8">
    <location>
        <position position="30"/>
    </location>
    <ligand>
        <name>GTP</name>
        <dbReference type="ChEBI" id="CHEBI:37565"/>
    </ligand>
</feature>
<dbReference type="InterPro" id="IPR013482">
    <property type="entry name" value="Molybde_CF_guanTrfase"/>
</dbReference>
<dbReference type="NCBIfam" id="TIGR02665">
    <property type="entry name" value="molyb_mobA"/>
    <property type="match status" value="1"/>
</dbReference>